<dbReference type="PANTHER" id="PTHR47932:SF63">
    <property type="entry name" value="OS08G0290000 PROTEIN"/>
    <property type="match status" value="1"/>
</dbReference>
<organism evidence="4 5">
    <name type="scientific">Morella rubra</name>
    <name type="common">Chinese bayberry</name>
    <dbReference type="NCBI Taxonomy" id="262757"/>
    <lineage>
        <taxon>Eukaryota</taxon>
        <taxon>Viridiplantae</taxon>
        <taxon>Streptophyta</taxon>
        <taxon>Embryophyta</taxon>
        <taxon>Tracheophyta</taxon>
        <taxon>Spermatophyta</taxon>
        <taxon>Magnoliopsida</taxon>
        <taxon>eudicotyledons</taxon>
        <taxon>Gunneridae</taxon>
        <taxon>Pentapetalae</taxon>
        <taxon>rosids</taxon>
        <taxon>fabids</taxon>
        <taxon>Fagales</taxon>
        <taxon>Myricaceae</taxon>
        <taxon>Morella</taxon>
    </lineage>
</organism>
<dbReference type="Pfam" id="PF01535">
    <property type="entry name" value="PPR"/>
    <property type="match status" value="2"/>
</dbReference>
<dbReference type="FunFam" id="1.25.40.10:FF:000294">
    <property type="entry name" value="Pentatricopeptide repeat-containing protein At1g09900"/>
    <property type="match status" value="1"/>
</dbReference>
<dbReference type="Pfam" id="PF12854">
    <property type="entry name" value="PPR_1"/>
    <property type="match status" value="1"/>
</dbReference>
<feature type="repeat" description="PPR" evidence="3">
    <location>
        <begin position="256"/>
        <end position="290"/>
    </location>
</feature>
<dbReference type="OrthoDB" id="185373at2759"/>
<comment type="similarity">
    <text evidence="1">Belongs to the PPR family. P subfamily.</text>
</comment>
<evidence type="ECO:0000256" key="3">
    <source>
        <dbReference type="PROSITE-ProRule" id="PRU00708"/>
    </source>
</evidence>
<dbReference type="Gene3D" id="1.25.40.10">
    <property type="entry name" value="Tetratricopeptide repeat domain"/>
    <property type="match status" value="4"/>
</dbReference>
<evidence type="ECO:0000313" key="4">
    <source>
        <dbReference type="EMBL" id="KAB1216467.1"/>
    </source>
</evidence>
<dbReference type="InterPro" id="IPR002885">
    <property type="entry name" value="PPR_rpt"/>
</dbReference>
<dbReference type="PROSITE" id="PS51375">
    <property type="entry name" value="PPR"/>
    <property type="match status" value="7"/>
</dbReference>
<evidence type="ECO:0000313" key="5">
    <source>
        <dbReference type="Proteomes" id="UP000516437"/>
    </source>
</evidence>
<dbReference type="InterPro" id="IPR011990">
    <property type="entry name" value="TPR-like_helical_dom_sf"/>
</dbReference>
<feature type="repeat" description="PPR" evidence="3">
    <location>
        <begin position="361"/>
        <end position="395"/>
    </location>
</feature>
<dbReference type="PANTHER" id="PTHR47932">
    <property type="entry name" value="ATPASE EXPRESSION PROTEIN 3"/>
    <property type="match status" value="1"/>
</dbReference>
<comment type="caution">
    <text evidence="4">The sequence shown here is derived from an EMBL/GenBank/DDBJ whole genome shotgun (WGS) entry which is preliminary data.</text>
</comment>
<reference evidence="4 5" key="1">
    <citation type="journal article" date="2019" name="Plant Biotechnol. J.">
        <title>The red bayberry genome and genetic basis of sex determination.</title>
        <authorList>
            <person name="Jia H.M."/>
            <person name="Jia H.J."/>
            <person name="Cai Q.L."/>
            <person name="Wang Y."/>
            <person name="Zhao H.B."/>
            <person name="Yang W.F."/>
            <person name="Wang G.Y."/>
            <person name="Li Y.H."/>
            <person name="Zhan D.L."/>
            <person name="Shen Y.T."/>
            <person name="Niu Q.F."/>
            <person name="Chang L."/>
            <person name="Qiu J."/>
            <person name="Zhao L."/>
            <person name="Xie H.B."/>
            <person name="Fu W.Y."/>
            <person name="Jin J."/>
            <person name="Li X.W."/>
            <person name="Jiao Y."/>
            <person name="Zhou C.C."/>
            <person name="Tu T."/>
            <person name="Chai C.Y."/>
            <person name="Gao J.L."/>
            <person name="Fan L.J."/>
            <person name="van de Weg E."/>
            <person name="Wang J.Y."/>
            <person name="Gao Z.S."/>
        </authorList>
    </citation>
    <scope>NUCLEOTIDE SEQUENCE [LARGE SCALE GENOMIC DNA]</scope>
    <source>
        <tissue evidence="4">Leaves</tissue>
    </source>
</reference>
<keyword evidence="5" id="KW-1185">Reference proteome</keyword>
<protein>
    <recommendedName>
        <fullName evidence="6">Pentacotripeptide-repeat region of PRORP domain-containing protein</fullName>
    </recommendedName>
</protein>
<dbReference type="Pfam" id="PF13041">
    <property type="entry name" value="PPR_2"/>
    <property type="match status" value="3"/>
</dbReference>
<dbReference type="GO" id="GO:0003729">
    <property type="term" value="F:mRNA binding"/>
    <property type="evidence" value="ECO:0007669"/>
    <property type="project" value="TreeGrafter"/>
</dbReference>
<evidence type="ECO:0000256" key="1">
    <source>
        <dbReference type="ARBA" id="ARBA00007626"/>
    </source>
</evidence>
<feature type="repeat" description="PPR" evidence="3">
    <location>
        <begin position="326"/>
        <end position="360"/>
    </location>
</feature>
<proteinExistence type="inferred from homology"/>
<gene>
    <name evidence="4" type="ORF">CJ030_MR4G002240</name>
</gene>
<accession>A0A6A1VX68</accession>
<sequence length="460" mass="51997">MKPLKPPISPFRLSSLLRLQKDPTLSLQLFQNPNPDSNRKKSFRHSLLSYDFIITKLGRAKMFDEMEQILHQLKQEIRFAPAEIIFCNVISFYGRARLPDHAIQTFDRIPDFRCQRTVKSANSLLDALLKCGEFEKMRELFLGIDKHGTPDACTYNILIHACCRIGSLDGAWNVFDEMQRRGVQPNAVTFGTLVHQLCLNFRLKEAFKLKKDMGAYGVTPNALVYTSLIKGLCGMGKLSSAFMLKEEMVKNKLKLDSAVYSTLIRALFNAGRKEEAFGVLEEMKEIGCKPDAVTYNALISGFCKEKDFEEAFRILDEMVEKGCKPDVVGYNVIIGGLCKEGKCSEARDFFEDLPRRGCAPDVVSYRTLFDGLSDCMQFKEAAVVLDEMIFKGFAPRPASITKFMDGLYQERNLELFSSVLNSLGKGNVVDLDTWRMAVLMVCKEDELSNSSKVVDTLMMP</sequence>
<dbReference type="NCBIfam" id="TIGR00756">
    <property type="entry name" value="PPR"/>
    <property type="match status" value="7"/>
</dbReference>
<evidence type="ECO:0000256" key="2">
    <source>
        <dbReference type="ARBA" id="ARBA00022737"/>
    </source>
</evidence>
<evidence type="ECO:0008006" key="6">
    <source>
        <dbReference type="Google" id="ProtNLM"/>
    </source>
</evidence>
<dbReference type="SUPFAM" id="SSF81901">
    <property type="entry name" value="HCP-like"/>
    <property type="match status" value="1"/>
</dbReference>
<name>A0A6A1VX68_9ROSI</name>
<dbReference type="Proteomes" id="UP000516437">
    <property type="component" value="Chromosome 4"/>
</dbReference>
<dbReference type="EMBL" id="RXIC02000022">
    <property type="protein sequence ID" value="KAB1216467.1"/>
    <property type="molecule type" value="Genomic_DNA"/>
</dbReference>
<feature type="repeat" description="PPR" evidence="3">
    <location>
        <begin position="291"/>
        <end position="325"/>
    </location>
</feature>
<feature type="repeat" description="PPR" evidence="3">
    <location>
        <begin position="151"/>
        <end position="185"/>
    </location>
</feature>
<feature type="repeat" description="PPR" evidence="3">
    <location>
        <begin position="221"/>
        <end position="255"/>
    </location>
</feature>
<dbReference type="AlphaFoldDB" id="A0A6A1VX68"/>
<keyword evidence="2" id="KW-0677">Repeat</keyword>
<feature type="repeat" description="PPR" evidence="3">
    <location>
        <begin position="186"/>
        <end position="220"/>
    </location>
</feature>